<accession>A0ABX2XN47</accession>
<dbReference type="SUPFAM" id="SSF81301">
    <property type="entry name" value="Nucleotidyltransferase"/>
    <property type="match status" value="1"/>
</dbReference>
<dbReference type="Proteomes" id="UP000093343">
    <property type="component" value="Unassembled WGS sequence"/>
</dbReference>
<proteinExistence type="predicted"/>
<comment type="caution">
    <text evidence="2">The sequence shown here is derived from an EMBL/GenBank/DDBJ whole genome shotgun (WGS) entry which is preliminary data.</text>
</comment>
<feature type="domain" description="Polymerase nucleotidyl transferase" evidence="1">
    <location>
        <begin position="23"/>
        <end position="97"/>
    </location>
</feature>
<dbReference type="RefSeq" id="WP_065448283.1">
    <property type="nucleotide sequence ID" value="NZ_LVEN01000005.1"/>
</dbReference>
<keyword evidence="3" id="KW-1185">Reference proteome</keyword>
<dbReference type="EMBL" id="LVEN01000005">
    <property type="protein sequence ID" value="OCB77158.1"/>
    <property type="molecule type" value="Genomic_DNA"/>
</dbReference>
<evidence type="ECO:0000313" key="3">
    <source>
        <dbReference type="Proteomes" id="UP000093343"/>
    </source>
</evidence>
<reference evidence="3" key="1">
    <citation type="submission" date="2016-03" db="EMBL/GenBank/DDBJ databases">
        <title>Draft genome sequence of Paenibacillus glacialis DSM 22343.</title>
        <authorList>
            <person name="Shin S.-K."/>
            <person name="Yi H."/>
        </authorList>
    </citation>
    <scope>NUCLEOTIDE SEQUENCE [LARGE SCALE GENOMIC DNA]</scope>
    <source>
        <strain evidence="3">CCUG 60099</strain>
    </source>
</reference>
<protein>
    <recommendedName>
        <fullName evidence="1">Polymerase nucleotidyl transferase domain-containing protein</fullName>
    </recommendedName>
</protein>
<organism evidence="2 3">
    <name type="scientific">Flavobacterium piscis</name>
    <dbReference type="NCBI Taxonomy" id="1114874"/>
    <lineage>
        <taxon>Bacteria</taxon>
        <taxon>Pseudomonadati</taxon>
        <taxon>Bacteroidota</taxon>
        <taxon>Flavobacteriia</taxon>
        <taxon>Flavobacteriales</taxon>
        <taxon>Flavobacteriaceae</taxon>
        <taxon>Flavobacterium</taxon>
    </lineage>
</organism>
<sequence length="108" mass="12815">MELESIQEELITVVKGLSLKVNFVDFYLFGSFLLNPRSANDIDILIIYENKNQIKVIKKDFENLSKEFPLHMNYFTHKEEKELNFIKTQRAKKILEFSTKANSEIRKK</sequence>
<gene>
    <name evidence="2" type="ORF">FLP_04240</name>
</gene>
<evidence type="ECO:0000313" key="2">
    <source>
        <dbReference type="EMBL" id="OCB77158.1"/>
    </source>
</evidence>
<dbReference type="InterPro" id="IPR002934">
    <property type="entry name" value="Polymerase_NTP_transf_dom"/>
</dbReference>
<name>A0ABX2XN47_9FLAO</name>
<dbReference type="Gene3D" id="3.30.460.10">
    <property type="entry name" value="Beta Polymerase, domain 2"/>
    <property type="match status" value="1"/>
</dbReference>
<evidence type="ECO:0000259" key="1">
    <source>
        <dbReference type="Pfam" id="PF01909"/>
    </source>
</evidence>
<dbReference type="Pfam" id="PF01909">
    <property type="entry name" value="NTP_transf_2"/>
    <property type="match status" value="1"/>
</dbReference>
<dbReference type="InterPro" id="IPR043519">
    <property type="entry name" value="NT_sf"/>
</dbReference>